<evidence type="ECO:0000313" key="10">
    <source>
        <dbReference type="Proteomes" id="UP000033980"/>
    </source>
</evidence>
<sequence length="278" mass="30155">MRFIGGHVSIAGGLHYAIENTKKIGGNCLQIFAGSPRLWFRQPFPEAEVKTFLSGIKENNIGPVFIHALYLVNLASKNPDLLEKSVNSLIIDIQNGARINSAGVIVHIGSHLGAGFASVKDQVVAAIDRILVETEGCNLILENAAGQNGKIGSLEELSFFIGKISDPRLKICLDTAHLFASGIDLRQTESMEKFTQNLRELNIMNKLCVLHLNDCASDLASHRDLHANIGEGNIGLDALKNFVNLSELKHLPLILEVPGDNKQGPNLKNITLARGLIS</sequence>
<keyword evidence="3" id="KW-0479">Metal-binding</keyword>
<dbReference type="FunFam" id="3.20.20.150:FF:000001">
    <property type="entry name" value="Probable endonuclease 4"/>
    <property type="match status" value="1"/>
</dbReference>
<evidence type="ECO:0000259" key="8">
    <source>
        <dbReference type="Pfam" id="PF01261"/>
    </source>
</evidence>
<evidence type="ECO:0000256" key="5">
    <source>
        <dbReference type="ARBA" id="ARBA00022801"/>
    </source>
</evidence>
<dbReference type="AlphaFoldDB" id="A0A0G1G4Z6"/>
<proteinExistence type="inferred from homology"/>
<dbReference type="InterPro" id="IPR013022">
    <property type="entry name" value="Xyl_isomerase-like_TIM-brl"/>
</dbReference>
<name>A0A0G1G4Z6_9BACT</name>
<keyword evidence="9" id="KW-0255">Endonuclease</keyword>
<comment type="cofactor">
    <cofactor evidence="1">
        <name>Zn(2+)</name>
        <dbReference type="ChEBI" id="CHEBI:29105"/>
    </cofactor>
</comment>
<dbReference type="GO" id="GO:0003677">
    <property type="term" value="F:DNA binding"/>
    <property type="evidence" value="ECO:0007669"/>
    <property type="project" value="InterPro"/>
</dbReference>
<accession>A0A0G1G4Z6</accession>
<evidence type="ECO:0000256" key="1">
    <source>
        <dbReference type="ARBA" id="ARBA00001947"/>
    </source>
</evidence>
<gene>
    <name evidence="9" type="ORF">UV68_C0015G0009</name>
</gene>
<organism evidence="9 10">
    <name type="scientific">Candidatus Collierbacteria bacterium GW2011_GWC2_43_12</name>
    <dbReference type="NCBI Taxonomy" id="1618390"/>
    <lineage>
        <taxon>Bacteria</taxon>
        <taxon>Candidatus Collieribacteriota</taxon>
    </lineage>
</organism>
<dbReference type="CDD" id="cd00019">
    <property type="entry name" value="AP2Ec"/>
    <property type="match status" value="1"/>
</dbReference>
<evidence type="ECO:0000313" key="9">
    <source>
        <dbReference type="EMBL" id="KKS94043.1"/>
    </source>
</evidence>
<dbReference type="GO" id="GO:0008081">
    <property type="term" value="F:phosphoric diester hydrolase activity"/>
    <property type="evidence" value="ECO:0007669"/>
    <property type="project" value="TreeGrafter"/>
</dbReference>
<dbReference type="EMBL" id="LCFK01000015">
    <property type="protein sequence ID" value="KKS94043.1"/>
    <property type="molecule type" value="Genomic_DNA"/>
</dbReference>
<dbReference type="NCBIfam" id="TIGR00587">
    <property type="entry name" value="nfo"/>
    <property type="match status" value="1"/>
</dbReference>
<evidence type="ECO:0000256" key="4">
    <source>
        <dbReference type="ARBA" id="ARBA00022763"/>
    </source>
</evidence>
<comment type="similarity">
    <text evidence="2">Belongs to the AP endonuclease 2 family.</text>
</comment>
<protein>
    <submittedName>
        <fullName evidence="9">Putative endonuclease 4</fullName>
    </submittedName>
</protein>
<comment type="caution">
    <text evidence="9">The sequence shown here is derived from an EMBL/GenBank/DDBJ whole genome shotgun (WGS) entry which is preliminary data.</text>
</comment>
<keyword evidence="7" id="KW-0234">DNA repair</keyword>
<feature type="domain" description="Xylose isomerase-like TIM barrel" evidence="8">
    <location>
        <begin position="19"/>
        <end position="265"/>
    </location>
</feature>
<dbReference type="PANTHER" id="PTHR21445">
    <property type="entry name" value="ENDONUCLEASE IV ENDODEOXYRIBONUCLEASE IV"/>
    <property type="match status" value="1"/>
</dbReference>
<dbReference type="SMART" id="SM00518">
    <property type="entry name" value="AP2Ec"/>
    <property type="match status" value="1"/>
</dbReference>
<dbReference type="InterPro" id="IPR036237">
    <property type="entry name" value="Xyl_isomerase-like_sf"/>
</dbReference>
<keyword evidence="6" id="KW-0862">Zinc</keyword>
<dbReference type="Gene3D" id="3.20.20.150">
    <property type="entry name" value="Divalent-metal-dependent TIM barrel enzymes"/>
    <property type="match status" value="1"/>
</dbReference>
<dbReference type="Pfam" id="PF01261">
    <property type="entry name" value="AP_endonuc_2"/>
    <property type="match status" value="1"/>
</dbReference>
<dbReference type="GO" id="GO:0008270">
    <property type="term" value="F:zinc ion binding"/>
    <property type="evidence" value="ECO:0007669"/>
    <property type="project" value="InterPro"/>
</dbReference>
<evidence type="ECO:0000256" key="7">
    <source>
        <dbReference type="ARBA" id="ARBA00023204"/>
    </source>
</evidence>
<dbReference type="GO" id="GO:0003906">
    <property type="term" value="F:DNA-(apurinic or apyrimidinic site) endonuclease activity"/>
    <property type="evidence" value="ECO:0007669"/>
    <property type="project" value="TreeGrafter"/>
</dbReference>
<keyword evidence="4" id="KW-0227">DNA damage</keyword>
<keyword evidence="5" id="KW-0378">Hydrolase</keyword>
<evidence type="ECO:0000256" key="3">
    <source>
        <dbReference type="ARBA" id="ARBA00022723"/>
    </source>
</evidence>
<dbReference type="PROSITE" id="PS51432">
    <property type="entry name" value="AP_NUCLEASE_F2_4"/>
    <property type="match status" value="1"/>
</dbReference>
<evidence type="ECO:0000256" key="2">
    <source>
        <dbReference type="ARBA" id="ARBA00005340"/>
    </source>
</evidence>
<dbReference type="GO" id="GO:0006284">
    <property type="term" value="P:base-excision repair"/>
    <property type="evidence" value="ECO:0007669"/>
    <property type="project" value="TreeGrafter"/>
</dbReference>
<keyword evidence="9" id="KW-0540">Nuclease</keyword>
<dbReference type="PANTHER" id="PTHR21445:SF0">
    <property type="entry name" value="APURINIC-APYRIMIDINIC ENDONUCLEASE"/>
    <property type="match status" value="1"/>
</dbReference>
<dbReference type="Proteomes" id="UP000033980">
    <property type="component" value="Unassembled WGS sequence"/>
</dbReference>
<dbReference type="InterPro" id="IPR001719">
    <property type="entry name" value="AP_endonuc_2"/>
</dbReference>
<dbReference type="SUPFAM" id="SSF51658">
    <property type="entry name" value="Xylose isomerase-like"/>
    <property type="match status" value="1"/>
</dbReference>
<reference evidence="9 10" key="1">
    <citation type="journal article" date="2015" name="Nature">
        <title>rRNA introns, odd ribosomes, and small enigmatic genomes across a large radiation of phyla.</title>
        <authorList>
            <person name="Brown C.T."/>
            <person name="Hug L.A."/>
            <person name="Thomas B.C."/>
            <person name="Sharon I."/>
            <person name="Castelle C.J."/>
            <person name="Singh A."/>
            <person name="Wilkins M.J."/>
            <person name="Williams K.H."/>
            <person name="Banfield J.F."/>
        </authorList>
    </citation>
    <scope>NUCLEOTIDE SEQUENCE [LARGE SCALE GENOMIC DNA]</scope>
</reference>
<evidence type="ECO:0000256" key="6">
    <source>
        <dbReference type="ARBA" id="ARBA00022833"/>
    </source>
</evidence>